<reference evidence="1" key="1">
    <citation type="journal article" date="2014" name="Front. Microbiol.">
        <title>High frequency of phylogenetically diverse reductive dehalogenase-homologous genes in deep subseafloor sedimentary metagenomes.</title>
        <authorList>
            <person name="Kawai M."/>
            <person name="Futagami T."/>
            <person name="Toyoda A."/>
            <person name="Takaki Y."/>
            <person name="Nishi S."/>
            <person name="Hori S."/>
            <person name="Arai W."/>
            <person name="Tsubouchi T."/>
            <person name="Morono Y."/>
            <person name="Uchiyama I."/>
            <person name="Ito T."/>
            <person name="Fujiyama A."/>
            <person name="Inagaki F."/>
            <person name="Takami H."/>
        </authorList>
    </citation>
    <scope>NUCLEOTIDE SEQUENCE</scope>
    <source>
        <strain evidence="1">Expedition CK06-06</strain>
    </source>
</reference>
<organism evidence="1">
    <name type="scientific">marine sediment metagenome</name>
    <dbReference type="NCBI Taxonomy" id="412755"/>
    <lineage>
        <taxon>unclassified sequences</taxon>
        <taxon>metagenomes</taxon>
        <taxon>ecological metagenomes</taxon>
    </lineage>
</organism>
<dbReference type="AlphaFoldDB" id="X1SHG9"/>
<name>X1SHG9_9ZZZZ</name>
<gene>
    <name evidence="1" type="ORF">S12H4_15922</name>
</gene>
<accession>X1SHG9</accession>
<evidence type="ECO:0000313" key="1">
    <source>
        <dbReference type="EMBL" id="GAI74865.1"/>
    </source>
</evidence>
<protein>
    <submittedName>
        <fullName evidence="1">Uncharacterized protein</fullName>
    </submittedName>
</protein>
<comment type="caution">
    <text evidence="1">The sequence shown here is derived from an EMBL/GenBank/DDBJ whole genome shotgun (WGS) entry which is preliminary data.</text>
</comment>
<sequence>MSKVEMKAIGDTMEKMQKTIQKGNSTNARLNRKSITMIGGLAEYINTHFNGNNDKVNFKKKDKTNGR</sequence>
<proteinExistence type="predicted"/>
<dbReference type="EMBL" id="BARW01007681">
    <property type="protein sequence ID" value="GAI74865.1"/>
    <property type="molecule type" value="Genomic_DNA"/>
</dbReference>